<dbReference type="EMBL" id="BAAAJE010000001">
    <property type="protein sequence ID" value="GAA1127088.1"/>
    <property type="molecule type" value="Genomic_DNA"/>
</dbReference>
<evidence type="ECO:0000313" key="3">
    <source>
        <dbReference type="Proteomes" id="UP001499979"/>
    </source>
</evidence>
<accession>A0ABN1U836</accession>
<dbReference type="RefSeq" id="WP_343905087.1">
    <property type="nucleotide sequence ID" value="NZ_BAAAJE010000001.1"/>
</dbReference>
<proteinExistence type="predicted"/>
<feature type="transmembrane region" description="Helical" evidence="1">
    <location>
        <begin position="6"/>
        <end position="26"/>
    </location>
</feature>
<evidence type="ECO:0008006" key="4">
    <source>
        <dbReference type="Google" id="ProtNLM"/>
    </source>
</evidence>
<keyword evidence="1" id="KW-1133">Transmembrane helix</keyword>
<comment type="caution">
    <text evidence="2">The sequence shown here is derived from an EMBL/GenBank/DDBJ whole genome shotgun (WGS) entry which is preliminary data.</text>
</comment>
<gene>
    <name evidence="2" type="ORF">GCM10009606_03440</name>
</gene>
<feature type="transmembrane region" description="Helical" evidence="1">
    <location>
        <begin position="101"/>
        <end position="118"/>
    </location>
</feature>
<organism evidence="2 3">
    <name type="scientific">Nocardioides aquiterrae</name>
    <dbReference type="NCBI Taxonomy" id="203799"/>
    <lineage>
        <taxon>Bacteria</taxon>
        <taxon>Bacillati</taxon>
        <taxon>Actinomycetota</taxon>
        <taxon>Actinomycetes</taxon>
        <taxon>Propionibacteriales</taxon>
        <taxon>Nocardioidaceae</taxon>
        <taxon>Nocardioides</taxon>
    </lineage>
</organism>
<feature type="transmembrane region" description="Helical" evidence="1">
    <location>
        <begin position="151"/>
        <end position="173"/>
    </location>
</feature>
<keyword evidence="1" id="KW-0812">Transmembrane</keyword>
<name>A0ABN1U836_9ACTN</name>
<reference evidence="2 3" key="1">
    <citation type="journal article" date="2019" name="Int. J. Syst. Evol. Microbiol.">
        <title>The Global Catalogue of Microorganisms (GCM) 10K type strain sequencing project: providing services to taxonomists for standard genome sequencing and annotation.</title>
        <authorList>
            <consortium name="The Broad Institute Genomics Platform"/>
            <consortium name="The Broad Institute Genome Sequencing Center for Infectious Disease"/>
            <person name="Wu L."/>
            <person name="Ma J."/>
        </authorList>
    </citation>
    <scope>NUCLEOTIDE SEQUENCE [LARGE SCALE GENOMIC DNA]</scope>
    <source>
        <strain evidence="2 3">JCM 11813</strain>
    </source>
</reference>
<evidence type="ECO:0000313" key="2">
    <source>
        <dbReference type="EMBL" id="GAA1127088.1"/>
    </source>
</evidence>
<feature type="transmembrane region" description="Helical" evidence="1">
    <location>
        <begin position="124"/>
        <end position="144"/>
    </location>
</feature>
<protein>
    <recommendedName>
        <fullName evidence="4">Transporter</fullName>
    </recommendedName>
</protein>
<feature type="transmembrane region" description="Helical" evidence="1">
    <location>
        <begin position="67"/>
        <end position="89"/>
    </location>
</feature>
<feature type="transmembrane region" description="Helical" evidence="1">
    <location>
        <begin position="38"/>
        <end position="61"/>
    </location>
</feature>
<evidence type="ECO:0000256" key="1">
    <source>
        <dbReference type="SAM" id="Phobius"/>
    </source>
</evidence>
<keyword evidence="1" id="KW-0472">Membrane</keyword>
<dbReference type="Proteomes" id="UP001499979">
    <property type="component" value="Unassembled WGS sequence"/>
</dbReference>
<sequence>MPPITVVFIASGLAVWLNALYFLGIGAKRAAADGPDPLVSVGWVSLAAGIVDLLSATYILAARPAPLGDAAVVLAGLVVFYGMFFIALGVTEVKGLDLRPIGNLAVAVAIVPLFWWKFFEGGWMFRSILVVWLVAFFAIAATTYGKFKASGLGVVLLVTAAYTFFAPVAILALGRTIP</sequence>
<keyword evidence="3" id="KW-1185">Reference proteome</keyword>